<protein>
    <submittedName>
        <fullName evidence="5">Carbohydrate kinase family protein</fullName>
    </submittedName>
</protein>
<accession>A0A7C3ES13</accession>
<comment type="caution">
    <text evidence="5">The sequence shown here is derived from an EMBL/GenBank/DDBJ whole genome shotgun (WGS) entry which is preliminary data.</text>
</comment>
<dbReference type="InterPro" id="IPR002173">
    <property type="entry name" value="Carboh/pur_kinase_PfkB_CS"/>
</dbReference>
<dbReference type="SUPFAM" id="SSF53613">
    <property type="entry name" value="Ribokinase-like"/>
    <property type="match status" value="1"/>
</dbReference>
<dbReference type="PROSITE" id="PS00584">
    <property type="entry name" value="PFKB_KINASES_2"/>
    <property type="match status" value="1"/>
</dbReference>
<dbReference type="PANTHER" id="PTHR10584">
    <property type="entry name" value="SUGAR KINASE"/>
    <property type="match status" value="1"/>
</dbReference>
<reference evidence="5" key="1">
    <citation type="journal article" date="2020" name="mSystems">
        <title>Genome- and Community-Level Interaction Insights into Carbon Utilization and Element Cycling Functions of Hydrothermarchaeota in Hydrothermal Sediment.</title>
        <authorList>
            <person name="Zhou Z."/>
            <person name="Liu Y."/>
            <person name="Xu W."/>
            <person name="Pan J."/>
            <person name="Luo Z.H."/>
            <person name="Li M."/>
        </authorList>
    </citation>
    <scope>NUCLEOTIDE SEQUENCE [LARGE SCALE GENOMIC DNA]</scope>
    <source>
        <strain evidence="5">SpSt-468</strain>
    </source>
</reference>
<evidence type="ECO:0000256" key="1">
    <source>
        <dbReference type="ARBA" id="ARBA00010688"/>
    </source>
</evidence>
<dbReference type="EMBL" id="DSTX01000005">
    <property type="protein sequence ID" value="HFK20384.1"/>
    <property type="molecule type" value="Genomic_DNA"/>
</dbReference>
<dbReference type="Pfam" id="PF00294">
    <property type="entry name" value="PfkB"/>
    <property type="match status" value="1"/>
</dbReference>
<proteinExistence type="inferred from homology"/>
<dbReference type="AlphaFoldDB" id="A0A7C3ES13"/>
<evidence type="ECO:0000256" key="3">
    <source>
        <dbReference type="ARBA" id="ARBA00022777"/>
    </source>
</evidence>
<dbReference type="InterPro" id="IPR029056">
    <property type="entry name" value="Ribokinase-like"/>
</dbReference>
<dbReference type="InterPro" id="IPR011611">
    <property type="entry name" value="PfkB_dom"/>
</dbReference>
<feature type="domain" description="Carbohydrate kinase PfkB" evidence="4">
    <location>
        <begin position="8"/>
        <end position="271"/>
    </location>
</feature>
<keyword evidence="2" id="KW-0808">Transferase</keyword>
<dbReference type="GO" id="GO:0016301">
    <property type="term" value="F:kinase activity"/>
    <property type="evidence" value="ECO:0007669"/>
    <property type="project" value="UniProtKB-KW"/>
</dbReference>
<evidence type="ECO:0000313" key="5">
    <source>
        <dbReference type="EMBL" id="HFK20384.1"/>
    </source>
</evidence>
<organism evidence="5">
    <name type="scientific">Candidatus Methanomethylicus mesodigestus</name>
    <dbReference type="NCBI Taxonomy" id="1867258"/>
    <lineage>
        <taxon>Archaea</taxon>
        <taxon>Thermoproteota</taxon>
        <taxon>Methanosuratincolia</taxon>
        <taxon>Candidatus Methanomethylicales</taxon>
        <taxon>Candidatus Methanomethylicaceae</taxon>
        <taxon>Candidatus Methanomethylicus</taxon>
    </lineage>
</organism>
<dbReference type="GO" id="GO:0005829">
    <property type="term" value="C:cytosol"/>
    <property type="evidence" value="ECO:0007669"/>
    <property type="project" value="TreeGrafter"/>
</dbReference>
<gene>
    <name evidence="5" type="ORF">ENS19_03795</name>
</gene>
<comment type="similarity">
    <text evidence="1">Belongs to the carbohydrate kinase PfkB family.</text>
</comment>
<sequence>MVYLPDMLFVGHASIDRIRNVHGERIQPGGAAIYAAMGAQTILKDVGLITAVGDDYPFWDEISSLDTSKIKRIKTKSTKFFIKYDSGWNATYKSVAIGPGSRITTSDVVSALGEIVKVVHLAPMNPPKVFNIVKAIKSRKPEIKVCINSCINYMGKKANRQAVIDAASLADIFILNEKELHSLTGKEIVSEAVNCLRSRMLVLTLGEIGAIVRVDGKSEFVPAMAAITKNAIDVTGAGDTWSGAFLASLHKSGSWIRAVSFASLVSAIKCTGWNFEKIKKLRFEDVEDVYTLPVTLKEKGRQLTLSDSMRTIGSAEK</sequence>
<evidence type="ECO:0000256" key="2">
    <source>
        <dbReference type="ARBA" id="ARBA00022679"/>
    </source>
</evidence>
<evidence type="ECO:0000259" key="4">
    <source>
        <dbReference type="Pfam" id="PF00294"/>
    </source>
</evidence>
<dbReference type="Gene3D" id="3.40.1190.20">
    <property type="match status" value="1"/>
</dbReference>
<name>A0A7C3ES13_9CREN</name>
<dbReference type="PANTHER" id="PTHR10584:SF166">
    <property type="entry name" value="RIBOKINASE"/>
    <property type="match status" value="1"/>
</dbReference>
<keyword evidence="3 5" id="KW-0418">Kinase</keyword>